<feature type="transmembrane region" description="Helical" evidence="14">
    <location>
        <begin position="376"/>
        <end position="398"/>
    </location>
</feature>
<accession>A0A8J3DGB2</accession>
<proteinExistence type="inferred from homology"/>
<comment type="subcellular location">
    <subcellularLocation>
        <location evidence="1">Cell membrane</location>
        <topology evidence="1">Multi-pass membrane protein</topology>
    </subcellularLocation>
</comment>
<dbReference type="InterPro" id="IPR001734">
    <property type="entry name" value="Na/solute_symporter"/>
</dbReference>
<gene>
    <name evidence="15" type="ORF">GCM10007047_10600</name>
</gene>
<protein>
    <submittedName>
        <fullName evidence="15">Transporter</fullName>
    </submittedName>
</protein>
<keyword evidence="8" id="KW-0915">Sodium</keyword>
<evidence type="ECO:0000256" key="11">
    <source>
        <dbReference type="ARBA" id="ARBA00023201"/>
    </source>
</evidence>
<evidence type="ECO:0000256" key="13">
    <source>
        <dbReference type="RuleBase" id="RU362091"/>
    </source>
</evidence>
<dbReference type="RefSeq" id="WP_189512654.1">
    <property type="nucleotide sequence ID" value="NZ_BMXG01000005.1"/>
</dbReference>
<keyword evidence="5 14" id="KW-0812">Transmembrane</keyword>
<keyword evidence="3" id="KW-0813">Transport</keyword>
<dbReference type="Gene3D" id="1.20.1730.10">
    <property type="entry name" value="Sodium/glucose cotransporter"/>
    <property type="match status" value="1"/>
</dbReference>
<comment type="caution">
    <text evidence="15">The sequence shown here is derived from an EMBL/GenBank/DDBJ whole genome shotgun (WGS) entry which is preliminary data.</text>
</comment>
<dbReference type="Pfam" id="PF00474">
    <property type="entry name" value="SSF"/>
    <property type="match status" value="1"/>
</dbReference>
<comment type="catalytic activity">
    <reaction evidence="12">
        <text>L-proline(in) + Na(+)(in) = L-proline(out) + Na(+)(out)</text>
        <dbReference type="Rhea" id="RHEA:28967"/>
        <dbReference type="ChEBI" id="CHEBI:29101"/>
        <dbReference type="ChEBI" id="CHEBI:60039"/>
    </reaction>
</comment>
<feature type="transmembrane region" description="Helical" evidence="14">
    <location>
        <begin position="410"/>
        <end position="430"/>
    </location>
</feature>
<feature type="transmembrane region" description="Helical" evidence="14">
    <location>
        <begin position="271"/>
        <end position="292"/>
    </location>
</feature>
<feature type="transmembrane region" description="Helical" evidence="14">
    <location>
        <begin position="526"/>
        <end position="545"/>
    </location>
</feature>
<evidence type="ECO:0000256" key="9">
    <source>
        <dbReference type="ARBA" id="ARBA00023065"/>
    </source>
</evidence>
<keyword evidence="10 14" id="KW-0472">Membrane</keyword>
<comment type="similarity">
    <text evidence="2 13">Belongs to the sodium:solute symporter (SSF) (TC 2.A.21) family.</text>
</comment>
<evidence type="ECO:0000256" key="7">
    <source>
        <dbReference type="ARBA" id="ARBA00022989"/>
    </source>
</evidence>
<organism evidence="15 16">
    <name type="scientific">Cerasicoccus arenae</name>
    <dbReference type="NCBI Taxonomy" id="424488"/>
    <lineage>
        <taxon>Bacteria</taxon>
        <taxon>Pseudomonadati</taxon>
        <taxon>Verrucomicrobiota</taxon>
        <taxon>Opitutia</taxon>
        <taxon>Puniceicoccales</taxon>
        <taxon>Cerasicoccaceae</taxon>
        <taxon>Cerasicoccus</taxon>
    </lineage>
</organism>
<keyword evidence="7 14" id="KW-1133">Transmembrane helix</keyword>
<dbReference type="AlphaFoldDB" id="A0A8J3DGB2"/>
<keyword evidence="11" id="KW-0739">Sodium transport</keyword>
<dbReference type="PANTHER" id="PTHR48086">
    <property type="entry name" value="SODIUM/PROLINE SYMPORTER-RELATED"/>
    <property type="match status" value="1"/>
</dbReference>
<dbReference type="GO" id="GO:0006814">
    <property type="term" value="P:sodium ion transport"/>
    <property type="evidence" value="ECO:0007669"/>
    <property type="project" value="UniProtKB-KW"/>
</dbReference>
<sequence length="577" mass="62643">MQNLHPVEYVVIGAYLVLMLAVGLLFKRLNRNANDYFRGGCKATWWLVGMSAFMASFSAWTFTGAAGVAYESGFSCLIIYLGNAAGFLLNFLFFAPWFRQLRLTTGPEVIRDRFGPGTQQLYAAFGILLGVLYAALHLYGLAIFSSAVFGLKVETVIVVIGIVVLVYSTSGGNWAVMATDFLQSLILIPMTLAVTGLCLYHLGGFEGFQAAVAKAGLANDYKMFNNIERFAGAYTWGWATAFFLKNTLEANSLGSAPRYFAVKDGASAKKAALLAMILTLLGMFAWFIPPMTARLLFDGHVQSIDIAKPAEAAYAVASLELLPIGLVGLVVVAMFAATMSSMDTGLNRNAAILVKDIIPAVLRLFRVKAEANEEKWLRVGQVLTLFLGLIITFVAYLFSQSETHGIFDTMLVIGSYLGVPMSVPMILGLWIRRAPSWAAIASVTTGLGGSLTVAALQKAGHEFIFQETLTITALASASGFLLSCLGWKLSSDRYRAKVTEFFERMHTPVDFAAEVGEGNDHTQLRLLGWLITVVGALILPLILFSTTSSDRIAVCWVSIFLIGFGAFMLYRAKSSNV</sequence>
<feature type="transmembrane region" description="Helical" evidence="14">
    <location>
        <begin position="468"/>
        <end position="487"/>
    </location>
</feature>
<evidence type="ECO:0000256" key="5">
    <source>
        <dbReference type="ARBA" id="ARBA00022692"/>
    </source>
</evidence>
<feature type="transmembrane region" description="Helical" evidence="14">
    <location>
        <begin position="77"/>
        <end position="98"/>
    </location>
</feature>
<feature type="transmembrane region" description="Helical" evidence="14">
    <location>
        <begin position="437"/>
        <end position="456"/>
    </location>
</feature>
<evidence type="ECO:0000256" key="8">
    <source>
        <dbReference type="ARBA" id="ARBA00023053"/>
    </source>
</evidence>
<name>A0A8J3DGB2_9BACT</name>
<feature type="transmembrane region" description="Helical" evidence="14">
    <location>
        <begin position="121"/>
        <end position="144"/>
    </location>
</feature>
<dbReference type="EMBL" id="BMXG01000005">
    <property type="protein sequence ID" value="GHB96583.1"/>
    <property type="molecule type" value="Genomic_DNA"/>
</dbReference>
<evidence type="ECO:0000313" key="16">
    <source>
        <dbReference type="Proteomes" id="UP000642829"/>
    </source>
</evidence>
<evidence type="ECO:0000256" key="12">
    <source>
        <dbReference type="ARBA" id="ARBA00033708"/>
    </source>
</evidence>
<evidence type="ECO:0000256" key="4">
    <source>
        <dbReference type="ARBA" id="ARBA00022475"/>
    </source>
</evidence>
<dbReference type="InterPro" id="IPR038377">
    <property type="entry name" value="Na/Glc_symporter_sf"/>
</dbReference>
<reference evidence="15" key="1">
    <citation type="journal article" date="2014" name="Int. J. Syst. Evol. Microbiol.">
        <title>Complete genome sequence of Corynebacterium casei LMG S-19264T (=DSM 44701T), isolated from a smear-ripened cheese.</title>
        <authorList>
            <consortium name="US DOE Joint Genome Institute (JGI-PGF)"/>
            <person name="Walter F."/>
            <person name="Albersmeier A."/>
            <person name="Kalinowski J."/>
            <person name="Ruckert C."/>
        </authorList>
    </citation>
    <scope>NUCLEOTIDE SEQUENCE</scope>
    <source>
        <strain evidence="15">KCTC 12870</strain>
    </source>
</reference>
<evidence type="ECO:0000256" key="2">
    <source>
        <dbReference type="ARBA" id="ARBA00006434"/>
    </source>
</evidence>
<evidence type="ECO:0000256" key="10">
    <source>
        <dbReference type="ARBA" id="ARBA00023136"/>
    </source>
</evidence>
<reference evidence="15" key="2">
    <citation type="submission" date="2020-09" db="EMBL/GenBank/DDBJ databases">
        <authorList>
            <person name="Sun Q."/>
            <person name="Kim S."/>
        </authorList>
    </citation>
    <scope>NUCLEOTIDE SEQUENCE</scope>
    <source>
        <strain evidence="15">KCTC 12870</strain>
    </source>
</reference>
<feature type="transmembrane region" description="Helical" evidence="14">
    <location>
        <begin position="181"/>
        <end position="200"/>
    </location>
</feature>
<evidence type="ECO:0000256" key="14">
    <source>
        <dbReference type="SAM" id="Phobius"/>
    </source>
</evidence>
<dbReference type="InterPro" id="IPR050277">
    <property type="entry name" value="Sodium:Solute_Symporter"/>
</dbReference>
<dbReference type="PROSITE" id="PS50283">
    <property type="entry name" value="NA_SOLUT_SYMP_3"/>
    <property type="match status" value="1"/>
</dbReference>
<feature type="transmembrane region" description="Helical" evidence="14">
    <location>
        <begin position="7"/>
        <end position="26"/>
    </location>
</feature>
<dbReference type="Proteomes" id="UP000642829">
    <property type="component" value="Unassembled WGS sequence"/>
</dbReference>
<feature type="transmembrane region" description="Helical" evidence="14">
    <location>
        <begin position="312"/>
        <end position="338"/>
    </location>
</feature>
<evidence type="ECO:0000256" key="1">
    <source>
        <dbReference type="ARBA" id="ARBA00004651"/>
    </source>
</evidence>
<evidence type="ECO:0000256" key="3">
    <source>
        <dbReference type="ARBA" id="ARBA00022448"/>
    </source>
</evidence>
<keyword evidence="6" id="KW-0769">Symport</keyword>
<evidence type="ECO:0000256" key="6">
    <source>
        <dbReference type="ARBA" id="ARBA00022847"/>
    </source>
</evidence>
<dbReference type="GO" id="GO:0015293">
    <property type="term" value="F:symporter activity"/>
    <property type="evidence" value="ECO:0007669"/>
    <property type="project" value="UniProtKB-KW"/>
</dbReference>
<evidence type="ECO:0000313" key="15">
    <source>
        <dbReference type="EMBL" id="GHB96583.1"/>
    </source>
</evidence>
<keyword evidence="4" id="KW-1003">Cell membrane</keyword>
<dbReference type="PANTHER" id="PTHR48086:SF3">
    <property type="entry name" value="SODIUM_PROLINE SYMPORTER"/>
    <property type="match status" value="1"/>
</dbReference>
<feature type="transmembrane region" description="Helical" evidence="14">
    <location>
        <begin position="156"/>
        <end position="175"/>
    </location>
</feature>
<keyword evidence="16" id="KW-1185">Reference proteome</keyword>
<keyword evidence="9" id="KW-0406">Ion transport</keyword>
<dbReference type="GO" id="GO:0005886">
    <property type="term" value="C:plasma membrane"/>
    <property type="evidence" value="ECO:0007669"/>
    <property type="project" value="UniProtKB-SubCell"/>
</dbReference>
<feature type="transmembrane region" description="Helical" evidence="14">
    <location>
        <begin position="551"/>
        <end position="570"/>
    </location>
</feature>
<feature type="transmembrane region" description="Helical" evidence="14">
    <location>
        <begin position="46"/>
        <end position="70"/>
    </location>
</feature>